<dbReference type="OrthoDB" id="5576080at2759"/>
<dbReference type="AlphaFoldDB" id="A0A9W8EAE3"/>
<evidence type="ECO:0000313" key="1">
    <source>
        <dbReference type="EMBL" id="KAJ1971282.1"/>
    </source>
</evidence>
<evidence type="ECO:0008006" key="3">
    <source>
        <dbReference type="Google" id="ProtNLM"/>
    </source>
</evidence>
<keyword evidence="2" id="KW-1185">Reference proteome</keyword>
<reference evidence="1" key="1">
    <citation type="submission" date="2022-07" db="EMBL/GenBank/DDBJ databases">
        <title>Phylogenomic reconstructions and comparative analyses of Kickxellomycotina fungi.</title>
        <authorList>
            <person name="Reynolds N.K."/>
            <person name="Stajich J.E."/>
            <person name="Barry K."/>
            <person name="Grigoriev I.V."/>
            <person name="Crous P."/>
            <person name="Smith M.E."/>
        </authorList>
    </citation>
    <scope>NUCLEOTIDE SEQUENCE</scope>
    <source>
        <strain evidence="1">RSA 567</strain>
    </source>
</reference>
<dbReference type="SUPFAM" id="SSF52777">
    <property type="entry name" value="CoA-dependent acyltransferases"/>
    <property type="match status" value="1"/>
</dbReference>
<dbReference type="EMBL" id="JANBQB010001434">
    <property type="protein sequence ID" value="KAJ1971282.1"/>
    <property type="molecule type" value="Genomic_DNA"/>
</dbReference>
<proteinExistence type="predicted"/>
<comment type="caution">
    <text evidence="1">The sequence shown here is derived from an EMBL/GenBank/DDBJ whole genome shotgun (WGS) entry which is preliminary data.</text>
</comment>
<name>A0A9W8EAE3_9FUNG</name>
<sequence>MPSITLLFESNGRSPPGQSCDVSRTLGWCVSHNYLSLTKQSNESPKATLERTQSTLRDLPVNGFNLFLAKHLKAFTDASERAQFNTSPEMAFSYSDDQVLETADSASPIALRHDLLTPIMSQLVPNAHPYSLVVSCLHGVDKLEVYFTYHTNQFNPFTIQRLILAMAQAFNTLVS</sequence>
<protein>
    <recommendedName>
        <fullName evidence="3">Condensation domain-containing protein</fullName>
    </recommendedName>
</protein>
<gene>
    <name evidence="1" type="ORF">H4R34_005792</name>
</gene>
<organism evidence="1 2">
    <name type="scientific">Dimargaris verticillata</name>
    <dbReference type="NCBI Taxonomy" id="2761393"/>
    <lineage>
        <taxon>Eukaryota</taxon>
        <taxon>Fungi</taxon>
        <taxon>Fungi incertae sedis</taxon>
        <taxon>Zoopagomycota</taxon>
        <taxon>Kickxellomycotina</taxon>
        <taxon>Dimargaritomycetes</taxon>
        <taxon>Dimargaritales</taxon>
        <taxon>Dimargaritaceae</taxon>
        <taxon>Dimargaris</taxon>
    </lineage>
</organism>
<accession>A0A9W8EAE3</accession>
<evidence type="ECO:0000313" key="2">
    <source>
        <dbReference type="Proteomes" id="UP001151582"/>
    </source>
</evidence>
<dbReference type="Proteomes" id="UP001151582">
    <property type="component" value="Unassembled WGS sequence"/>
</dbReference>
<dbReference type="Gene3D" id="3.30.559.30">
    <property type="entry name" value="Nonribosomal peptide synthetase, condensation domain"/>
    <property type="match status" value="1"/>
</dbReference>